<evidence type="ECO:0000313" key="1">
    <source>
        <dbReference type="EMBL" id="GEU35329.1"/>
    </source>
</evidence>
<reference evidence="1" key="1">
    <citation type="journal article" date="2019" name="Sci. Rep.">
        <title>Draft genome of Tanacetum cinerariifolium, the natural source of mosquito coil.</title>
        <authorList>
            <person name="Yamashiro T."/>
            <person name="Shiraishi A."/>
            <person name="Satake H."/>
            <person name="Nakayama K."/>
        </authorList>
    </citation>
    <scope>NUCLEOTIDE SEQUENCE</scope>
</reference>
<organism evidence="1">
    <name type="scientific">Tanacetum cinerariifolium</name>
    <name type="common">Dalmatian daisy</name>
    <name type="synonym">Chrysanthemum cinerariifolium</name>
    <dbReference type="NCBI Taxonomy" id="118510"/>
    <lineage>
        <taxon>Eukaryota</taxon>
        <taxon>Viridiplantae</taxon>
        <taxon>Streptophyta</taxon>
        <taxon>Embryophyta</taxon>
        <taxon>Tracheophyta</taxon>
        <taxon>Spermatophyta</taxon>
        <taxon>Magnoliopsida</taxon>
        <taxon>eudicotyledons</taxon>
        <taxon>Gunneridae</taxon>
        <taxon>Pentapetalae</taxon>
        <taxon>asterids</taxon>
        <taxon>campanulids</taxon>
        <taxon>Asterales</taxon>
        <taxon>Asteraceae</taxon>
        <taxon>Asteroideae</taxon>
        <taxon>Anthemideae</taxon>
        <taxon>Anthemidinae</taxon>
        <taxon>Tanacetum</taxon>
    </lineage>
</organism>
<dbReference type="EMBL" id="BKCJ010000678">
    <property type="protein sequence ID" value="GEU35329.1"/>
    <property type="molecule type" value="Genomic_DNA"/>
</dbReference>
<protein>
    <recommendedName>
        <fullName evidence="2">Zf-CCHC domain-containing protein/DUF4219 domain-containing protein/UBN2 domain-containing protein</fullName>
    </recommendedName>
</protein>
<sequence>MEIPPLLEAKGFFFWNACFNTYVKSKDIDLRQVIQNGDLYFEVEDSETKMMKETSYELFKDEQKKQLGKNNESKLTLYNALPCKEYVRVFMCKISKEVYEMVLDNDGIGSKTTKEKVKSLALKAKVNREQTSDDNDSQ</sequence>
<accession>A0A6L2JEY0</accession>
<gene>
    <name evidence="1" type="ORF">Tci_007307</name>
</gene>
<comment type="caution">
    <text evidence="1">The sequence shown here is derived from an EMBL/GenBank/DDBJ whole genome shotgun (WGS) entry which is preliminary data.</text>
</comment>
<evidence type="ECO:0008006" key="2">
    <source>
        <dbReference type="Google" id="ProtNLM"/>
    </source>
</evidence>
<dbReference type="AlphaFoldDB" id="A0A6L2JEY0"/>
<proteinExistence type="predicted"/>
<name>A0A6L2JEY0_TANCI</name>